<dbReference type="Proteomes" id="UP000790347">
    <property type="component" value="Unassembled WGS sequence"/>
</dbReference>
<comment type="caution">
    <text evidence="1">The sequence shown here is derived from an EMBL/GenBank/DDBJ whole genome shotgun (WGS) entry which is preliminary data.</text>
</comment>
<dbReference type="EMBL" id="ASGP02000008">
    <property type="protein sequence ID" value="KAH9494236.1"/>
    <property type="molecule type" value="Genomic_DNA"/>
</dbReference>
<dbReference type="AlphaFoldDB" id="A0A922HQ10"/>
<protein>
    <submittedName>
        <fullName evidence="1">Uncharacterized protein</fullName>
    </submittedName>
</protein>
<reference evidence="1" key="1">
    <citation type="submission" date="2013-05" db="EMBL/GenBank/DDBJ databases">
        <authorList>
            <person name="Yim A.K.Y."/>
            <person name="Chan T.F."/>
            <person name="Ji K.M."/>
            <person name="Liu X.Y."/>
            <person name="Zhou J.W."/>
            <person name="Li R.Q."/>
            <person name="Yang K.Y."/>
            <person name="Li J."/>
            <person name="Li M."/>
            <person name="Law P.T.W."/>
            <person name="Wu Y.L."/>
            <person name="Cai Z.L."/>
            <person name="Qin H."/>
            <person name="Bao Y."/>
            <person name="Leung R.K.K."/>
            <person name="Ng P.K.S."/>
            <person name="Zou J."/>
            <person name="Zhong X.J."/>
            <person name="Ran P.X."/>
            <person name="Zhong N.S."/>
            <person name="Liu Z.G."/>
            <person name="Tsui S.K.W."/>
        </authorList>
    </citation>
    <scope>NUCLEOTIDE SEQUENCE</scope>
    <source>
        <strain evidence="1">Derf</strain>
        <tissue evidence="1">Whole organism</tissue>
    </source>
</reference>
<proteinExistence type="predicted"/>
<name>A0A922HQ10_DERFA</name>
<keyword evidence="2" id="KW-1185">Reference proteome</keyword>
<gene>
    <name evidence="1" type="ORF">DERF_014938</name>
</gene>
<organism evidence="1 2">
    <name type="scientific">Dermatophagoides farinae</name>
    <name type="common">American house dust mite</name>
    <dbReference type="NCBI Taxonomy" id="6954"/>
    <lineage>
        <taxon>Eukaryota</taxon>
        <taxon>Metazoa</taxon>
        <taxon>Ecdysozoa</taxon>
        <taxon>Arthropoda</taxon>
        <taxon>Chelicerata</taxon>
        <taxon>Arachnida</taxon>
        <taxon>Acari</taxon>
        <taxon>Acariformes</taxon>
        <taxon>Sarcoptiformes</taxon>
        <taxon>Astigmata</taxon>
        <taxon>Psoroptidia</taxon>
        <taxon>Analgoidea</taxon>
        <taxon>Pyroglyphidae</taxon>
        <taxon>Dermatophagoidinae</taxon>
        <taxon>Dermatophagoides</taxon>
    </lineage>
</organism>
<evidence type="ECO:0000313" key="2">
    <source>
        <dbReference type="Proteomes" id="UP000790347"/>
    </source>
</evidence>
<reference evidence="1" key="2">
    <citation type="journal article" date="2022" name="Res Sq">
        <title>Comparative Genomics Reveals Insights into the Divergent Evolution of Astigmatic Mites and Household Pest Adaptations.</title>
        <authorList>
            <person name="Xiong Q."/>
            <person name="Wan A.T.-Y."/>
            <person name="Liu X.-Y."/>
            <person name="Fung C.S.-H."/>
            <person name="Xiao X."/>
            <person name="Malainual N."/>
            <person name="Hou J."/>
            <person name="Wang L."/>
            <person name="Wang M."/>
            <person name="Yang K."/>
            <person name="Cui Y."/>
            <person name="Leung E."/>
            <person name="Nong W."/>
            <person name="Shin S.-K."/>
            <person name="Au S."/>
            <person name="Jeong K.Y."/>
            <person name="Chew F.T."/>
            <person name="Hui J."/>
            <person name="Leung T.F."/>
            <person name="Tungtrongchitr A."/>
            <person name="Zhong N."/>
            <person name="Liu Z."/>
            <person name="Tsui S."/>
        </authorList>
    </citation>
    <scope>NUCLEOTIDE SEQUENCE</scope>
    <source>
        <strain evidence="1">Derf</strain>
        <tissue evidence="1">Whole organism</tissue>
    </source>
</reference>
<evidence type="ECO:0000313" key="1">
    <source>
        <dbReference type="EMBL" id="KAH9494236.1"/>
    </source>
</evidence>
<accession>A0A922HQ10</accession>
<sequence>MIVLRIKYDMNLRNKLMKLIYYRFVKEKICLPIFFDKIRSSSTIIILSHFKCFNRQNNEDN</sequence>